<proteinExistence type="predicted"/>
<sequence length="310" mass="34566">MLCPHRQQGHLCLLSLKHPAWMHSRRDASLKTAWTPWPSKHLLQGPPLDLSGRKCRTWPHSVFHVGVQRQHQSYSFELLISSHLSLPSSWDSGCMSPELEIGFAALPRLVSNTWVQLSCHGLSKCWDYRHEPPHPNTWGGLKPPVRCTSRTKRWPGPPQHFHPCRPRQVSLSESQAPPQTMQVGSWAGQDGGCNRQRPPLSGQGGMGWLEPVFPHVGHDLQGPAVGHGDGRRWDWQKACSLSLRLEQCGAKDHGEVMQGLLLTAFFLPPCAGPKQSVLFLHNHHQERGRGPGPCWSPLRGSNLDHSCAAS</sequence>
<dbReference type="Ensembl" id="ENSCJAT00000134725.1">
    <property type="protein sequence ID" value="ENSCJAP00000087396.1"/>
    <property type="gene ID" value="ENSCJAG00000071832.1"/>
</dbReference>
<organism evidence="1 2">
    <name type="scientific">Callithrix jacchus</name>
    <name type="common">White-tufted-ear marmoset</name>
    <name type="synonym">Simia Jacchus</name>
    <dbReference type="NCBI Taxonomy" id="9483"/>
    <lineage>
        <taxon>Eukaryota</taxon>
        <taxon>Metazoa</taxon>
        <taxon>Chordata</taxon>
        <taxon>Craniata</taxon>
        <taxon>Vertebrata</taxon>
        <taxon>Euteleostomi</taxon>
        <taxon>Mammalia</taxon>
        <taxon>Eutheria</taxon>
        <taxon>Euarchontoglires</taxon>
        <taxon>Primates</taxon>
        <taxon>Haplorrhini</taxon>
        <taxon>Platyrrhini</taxon>
        <taxon>Cebidae</taxon>
        <taxon>Callitrichinae</taxon>
        <taxon>Callithrix</taxon>
        <taxon>Callithrix</taxon>
    </lineage>
</organism>
<evidence type="ECO:0000313" key="1">
    <source>
        <dbReference type="Ensembl" id="ENSCJAP00000087396.1"/>
    </source>
</evidence>
<reference evidence="1" key="3">
    <citation type="submission" date="2025-09" db="UniProtKB">
        <authorList>
            <consortium name="Ensembl"/>
        </authorList>
    </citation>
    <scope>IDENTIFICATION</scope>
</reference>
<protein>
    <submittedName>
        <fullName evidence="1">Uncharacterized protein</fullName>
    </submittedName>
</protein>
<evidence type="ECO:0000313" key="2">
    <source>
        <dbReference type="Proteomes" id="UP000008225"/>
    </source>
</evidence>
<name>A0A8I3WLL5_CALJA</name>
<dbReference type="Proteomes" id="UP000008225">
    <property type="component" value="Chromosome 13"/>
</dbReference>
<accession>A0A8I3WLL5</accession>
<dbReference type="AlphaFoldDB" id="A0A8I3WLL5"/>
<reference evidence="1" key="2">
    <citation type="submission" date="2025-08" db="UniProtKB">
        <authorList>
            <consortium name="Ensembl"/>
        </authorList>
    </citation>
    <scope>IDENTIFICATION</scope>
</reference>
<reference evidence="1 2" key="1">
    <citation type="submission" date="2009-03" db="EMBL/GenBank/DDBJ databases">
        <authorList>
            <person name="Warren W."/>
            <person name="Ye L."/>
            <person name="Minx P."/>
            <person name="Worley K."/>
            <person name="Gibbs R."/>
            <person name="Wilson R.K."/>
        </authorList>
    </citation>
    <scope>NUCLEOTIDE SEQUENCE [LARGE SCALE GENOMIC DNA]</scope>
</reference>
<keyword evidence="2" id="KW-1185">Reference proteome</keyword>